<keyword evidence="2" id="KW-1185">Reference proteome</keyword>
<organism evidence="1 2">
    <name type="scientific">Hymenobacter citatus</name>
    <dbReference type="NCBI Taxonomy" id="2763506"/>
    <lineage>
        <taxon>Bacteria</taxon>
        <taxon>Pseudomonadati</taxon>
        <taxon>Bacteroidota</taxon>
        <taxon>Cytophagia</taxon>
        <taxon>Cytophagales</taxon>
        <taxon>Hymenobacteraceae</taxon>
        <taxon>Hymenobacter</taxon>
    </lineage>
</organism>
<dbReference type="Proteomes" id="UP000622017">
    <property type="component" value="Unassembled WGS sequence"/>
</dbReference>
<evidence type="ECO:0000313" key="1">
    <source>
        <dbReference type="EMBL" id="MBC6609480.1"/>
    </source>
</evidence>
<name>A0ABR7MEJ0_9BACT</name>
<proteinExistence type="predicted"/>
<accession>A0ABR7MEJ0</accession>
<evidence type="ECO:0008006" key="3">
    <source>
        <dbReference type="Google" id="ProtNLM"/>
    </source>
</evidence>
<reference evidence="1 2" key="1">
    <citation type="submission" date="2020-08" db="EMBL/GenBank/DDBJ databases">
        <title>Hymenobacter sp.</title>
        <authorList>
            <person name="Kim M.K."/>
        </authorList>
    </citation>
    <scope>NUCLEOTIDE SEQUENCE [LARGE SCALE GENOMIC DNA]</scope>
    <source>
        <strain evidence="1 2">BT507</strain>
    </source>
</reference>
<sequence>MTCIGASLLLAGCSSAPADSNEERGEPAQTLRRQHFDAYFDSDWAMRPLWEDGRAEVARYDAQRVVNGEVLSYELTQVTQLEEFNQQFDVRTDSLQRNDIFPVMHISQFGSLPTDTPPFHFLTTLFFRRDRPTVLHKLTTTLQEPAGNTFKAFVDDDLQYVETYNSYQDGQGAGWRLLRHEVLFEDALSYCLRSLKFANRPSFDATIAGQQQTSSAAPPILYQAHVTVADQVATDTLAASWRVTIDLNSQRKNVYWFAHDYPHLLLRQTTWNGRLRRLKSVARVPYGAQ</sequence>
<comment type="caution">
    <text evidence="1">The sequence shown here is derived from an EMBL/GenBank/DDBJ whole genome shotgun (WGS) entry which is preliminary data.</text>
</comment>
<dbReference type="EMBL" id="JACSCY010000001">
    <property type="protein sequence ID" value="MBC6609480.1"/>
    <property type="molecule type" value="Genomic_DNA"/>
</dbReference>
<protein>
    <recommendedName>
        <fullName evidence="3">Lipoprotein</fullName>
    </recommendedName>
</protein>
<evidence type="ECO:0000313" key="2">
    <source>
        <dbReference type="Proteomes" id="UP000622017"/>
    </source>
</evidence>
<gene>
    <name evidence="1" type="ORF">H8B15_01015</name>
</gene>